<evidence type="ECO:0000256" key="1">
    <source>
        <dbReference type="SAM" id="MobiDB-lite"/>
    </source>
</evidence>
<evidence type="ECO:0000313" key="3">
    <source>
        <dbReference type="EMBL" id="KAH6589025.1"/>
    </source>
</evidence>
<dbReference type="Proteomes" id="UP001648503">
    <property type="component" value="Unassembled WGS sequence"/>
</dbReference>
<proteinExistence type="predicted"/>
<dbReference type="EMBL" id="JAFCIX010000477">
    <property type="protein sequence ID" value="KAH6589025.1"/>
    <property type="molecule type" value="Genomic_DNA"/>
</dbReference>
<comment type="caution">
    <text evidence="3">The sequence shown here is derived from an EMBL/GenBank/DDBJ whole genome shotgun (WGS) entry which is preliminary data.</text>
</comment>
<feature type="region of interest" description="Disordered" evidence="1">
    <location>
        <begin position="49"/>
        <end position="69"/>
    </location>
</feature>
<feature type="transmembrane region" description="Helical" evidence="2">
    <location>
        <begin position="15"/>
        <end position="34"/>
    </location>
</feature>
<evidence type="ECO:0000256" key="2">
    <source>
        <dbReference type="SAM" id="Phobius"/>
    </source>
</evidence>
<sequence length="69" mass="7872">MQWFINFVAKDKARSMTVIITMIPVAVVTGYISFERLVLGKKQRSRDELGQNNLLMDTQPTLRVQTGTD</sequence>
<evidence type="ECO:0000313" key="4">
    <source>
        <dbReference type="Proteomes" id="UP001648503"/>
    </source>
</evidence>
<keyword evidence="2" id="KW-1133">Transmembrane helix</keyword>
<feature type="compositionally biased region" description="Polar residues" evidence="1">
    <location>
        <begin position="50"/>
        <end position="69"/>
    </location>
</feature>
<name>A0ABQ8EZC7_9FUNG</name>
<gene>
    <name evidence="3" type="ORF">BASA50_010309</name>
</gene>
<keyword evidence="2" id="KW-0812">Transmembrane</keyword>
<keyword evidence="4" id="KW-1185">Reference proteome</keyword>
<accession>A0ABQ8EZC7</accession>
<protein>
    <submittedName>
        <fullName evidence="3">Uncharacterized protein</fullName>
    </submittedName>
</protein>
<organism evidence="3 4">
    <name type="scientific">Batrachochytrium salamandrivorans</name>
    <dbReference type="NCBI Taxonomy" id="1357716"/>
    <lineage>
        <taxon>Eukaryota</taxon>
        <taxon>Fungi</taxon>
        <taxon>Fungi incertae sedis</taxon>
        <taxon>Chytridiomycota</taxon>
        <taxon>Chytridiomycota incertae sedis</taxon>
        <taxon>Chytridiomycetes</taxon>
        <taxon>Rhizophydiales</taxon>
        <taxon>Rhizophydiales incertae sedis</taxon>
        <taxon>Batrachochytrium</taxon>
    </lineage>
</organism>
<reference evidence="3 4" key="1">
    <citation type="submission" date="2021-02" db="EMBL/GenBank/DDBJ databases">
        <title>Variation within the Batrachochytrium salamandrivorans European outbreak.</title>
        <authorList>
            <person name="Kelly M."/>
            <person name="Pasmans F."/>
            <person name="Shea T.P."/>
            <person name="Munoz J.F."/>
            <person name="Carranza S."/>
            <person name="Cuomo C.A."/>
            <person name="Martel A."/>
        </authorList>
    </citation>
    <scope>NUCLEOTIDE SEQUENCE [LARGE SCALE GENOMIC DNA]</scope>
    <source>
        <strain evidence="3 4">AMFP18/2</strain>
    </source>
</reference>
<keyword evidence="2" id="KW-0472">Membrane</keyword>